<keyword evidence="1" id="KW-1188">Viral release from host cell</keyword>
<feature type="domain" description="Phage tail tape measure protein" evidence="3">
    <location>
        <begin position="75"/>
        <end position="267"/>
    </location>
</feature>
<organism evidence="4">
    <name type="scientific">viral metagenome</name>
    <dbReference type="NCBI Taxonomy" id="1070528"/>
    <lineage>
        <taxon>unclassified sequences</taxon>
        <taxon>metagenomes</taxon>
        <taxon>organismal metagenomes</taxon>
    </lineage>
</organism>
<evidence type="ECO:0000313" key="4">
    <source>
        <dbReference type="EMBL" id="QJA59056.1"/>
    </source>
</evidence>
<proteinExistence type="predicted"/>
<name>A0A6M3INI9_9ZZZZ</name>
<dbReference type="EMBL" id="MT141352">
    <property type="protein sequence ID" value="QJA59056.1"/>
    <property type="molecule type" value="Genomic_DNA"/>
</dbReference>
<dbReference type="PANTHER" id="PTHR37813:SF1">
    <property type="entry name" value="FELS-2 PROPHAGE PROTEIN"/>
    <property type="match status" value="1"/>
</dbReference>
<evidence type="ECO:0000256" key="1">
    <source>
        <dbReference type="ARBA" id="ARBA00022612"/>
    </source>
</evidence>
<feature type="region of interest" description="Disordered" evidence="2">
    <location>
        <begin position="1470"/>
        <end position="1517"/>
    </location>
</feature>
<feature type="compositionally biased region" description="Gly residues" evidence="2">
    <location>
        <begin position="1485"/>
        <end position="1509"/>
    </location>
</feature>
<evidence type="ECO:0000259" key="3">
    <source>
        <dbReference type="Pfam" id="PF10145"/>
    </source>
</evidence>
<dbReference type="PANTHER" id="PTHR37813">
    <property type="entry name" value="FELS-2 PROPHAGE PROTEIN"/>
    <property type="match status" value="1"/>
</dbReference>
<gene>
    <name evidence="4" type="ORF">MM415B01368_0005</name>
</gene>
<protein>
    <submittedName>
        <fullName evidence="4">Putative tail protein</fullName>
    </submittedName>
</protein>
<sequence>MGNESLKVHVGADTTSFNQSMSKITQTAASTAKKLTMAFAGVITSAALIGSKFEQALMETATVANAFGKDLKALEDKARDLGRTTAFTATEAAKGMYALASAGMDTKQIVVAIDDAMKFAGATASSMELSTGLLAATISQFGLKAEDSRRITDTFSQAITTSQLTAEKLAEAMKYAGTTGAGLGWSLEQTTAAVAMFTNLGLEGSLSGTNLRMSMLSLAKGTKMAREQLEAMGLTLKDVSPEGMSFGEILKKIGKEAMTAGGAAKIFGSRSGLNMKQLAKLAREGKFDFDAFVESLKNAQKGAGRTAEMYDRMMDTFQGRWKKMISAIWDLNIVFFKSFKGSGEGIFEYLTIQINKLSKWVEDNQGEIKGFFDDVATSIVKMIEESIKIGKEVLPVLKNLGKGLQGIVNIFTSLPAEVIGAAGTGLIARMLLGSTPAAVFVTTLTMLYVLVQKFSKANAEAIKSQIDQERILKGVVEDAAGAQVERYGPRAVKVIKKYVSEYSNLSKVEKENLEITKFRTQLHTDYLRLEQKQAEAIRNRVKNETTAATEILKLTKEQIAEKIKWDKKYLEAVLEDAEDKKKAEYEYLVYLEDAAMEEYEIRKEALEKMAEEKKLFDDMFVDSTTNMALVAGEEFKGFFEGIRDGFKEAVIETKSSYDLMKEFMGDFIGSVKGAIQGTLTEIFRGNFSEIGDIWENLLNNMASLLSSFVMSAIASGNYLVAGIAAAIGTIAGLIKNAFFSEKTKYSEVGAAVARWVGDAFWVEFQATGKNAKDWGKKLADKLNESLADHLKPFNEIFNRAITIKSIPGMNDALTDFQVKFAAIYKSGFEGFSISENANWEEEFEVIMNHIKAQWDIGIQQMMDELGFQSIEQLEQYIARMEELIHQSSATLGVAMRAGLETGNFEDFEKTLYDSIYNQILDAMITAFMQSELFRKALVPFFDAMDKAMDSIYDPGVFKAKMTDAISLLKAGVESVKPAFDSISGVIAEVKAMLGLGGSTSNIPEAHGGASVETSGIAKLEKFETVLTRDQLSKMLLNINAPKEDYDYARDSIITNLRNLIGGDSPEGSFGFNASSRGRPFSGEPTLDQGVFNTAMKDAVMGFITGGPLGALSQAVGTLLTEGIKTAIGYRGAFFDAPATFAKMLGPVGALLGPLAGIIGDAIGDAFDARSTEGLRDFMEASYGYKGGRLGFAEGFYDKIGTSEDPFGVTAQTASFEAGVASTLSSIQDSFSRVGIDVSTELTQAVVGIHAAMGYSSAAMAAAFGEIESNAMTSRANFGAMVDGVLGSFGFAAGDLATAIDDGAFSLGVSFGETTSSFSDVMGTTMGSFGAAIGDIESAIEAGALSFGASINSTFDLSTTSITDMIAALDLGVVATLGEIDAANTSSTKAASTWGDVYDSWAEIGWKGVASIQEIDAITVTLADVISNAWGSAKTAKDEAEAAQIAAGYAEIATEGAYAATNAARQAADSAAQSAADARDAANEGRGMGGDSGGGDPSGGAGTGGTGSGTGQQEHWGGHIPITGNYLLKTGEEVIAPHIVTILSDLVGRIEESGSLSGGDSRPLHITVNVPEGEFETYVRRVSDDVRVNAERRFAGMTRLYS</sequence>
<reference evidence="4" key="1">
    <citation type="submission" date="2020-03" db="EMBL/GenBank/DDBJ databases">
        <title>The deep terrestrial virosphere.</title>
        <authorList>
            <person name="Holmfeldt K."/>
            <person name="Nilsson E."/>
            <person name="Simone D."/>
            <person name="Lopez-Fernandez M."/>
            <person name="Wu X."/>
            <person name="de Brujin I."/>
            <person name="Lundin D."/>
            <person name="Andersson A."/>
            <person name="Bertilsson S."/>
            <person name="Dopson M."/>
        </authorList>
    </citation>
    <scope>NUCLEOTIDE SEQUENCE</scope>
    <source>
        <strain evidence="4">MM415B01368</strain>
    </source>
</reference>
<dbReference type="NCBIfam" id="TIGR01760">
    <property type="entry name" value="tape_meas_TP901"/>
    <property type="match status" value="1"/>
</dbReference>
<accession>A0A6M3INI9</accession>
<evidence type="ECO:0000256" key="2">
    <source>
        <dbReference type="SAM" id="MobiDB-lite"/>
    </source>
</evidence>
<dbReference type="Pfam" id="PF10145">
    <property type="entry name" value="PhageMin_Tail"/>
    <property type="match status" value="1"/>
</dbReference>
<dbReference type="InterPro" id="IPR010090">
    <property type="entry name" value="Phage_tape_meas"/>
</dbReference>